<dbReference type="GO" id="GO:0003677">
    <property type="term" value="F:DNA binding"/>
    <property type="evidence" value="ECO:0007669"/>
    <property type="project" value="InterPro"/>
</dbReference>
<evidence type="ECO:0000259" key="3">
    <source>
        <dbReference type="Pfam" id="PF04082"/>
    </source>
</evidence>
<reference evidence="4 5" key="1">
    <citation type="submission" date="2015-01" db="EMBL/GenBank/DDBJ databases">
        <title>The Genome Sequence of Exophiala oligosperma CBS72588.</title>
        <authorList>
            <consortium name="The Broad Institute Genomics Platform"/>
            <person name="Cuomo C."/>
            <person name="de Hoog S."/>
            <person name="Gorbushina A."/>
            <person name="Stielow B."/>
            <person name="Teixiera M."/>
            <person name="Abouelleil A."/>
            <person name="Chapman S.B."/>
            <person name="Priest M."/>
            <person name="Young S.K."/>
            <person name="Wortman J."/>
            <person name="Nusbaum C."/>
            <person name="Birren B."/>
        </authorList>
    </citation>
    <scope>NUCLEOTIDE SEQUENCE [LARGE SCALE GENOMIC DNA]</scope>
    <source>
        <strain evidence="4 5">CBS 72588</strain>
    </source>
</reference>
<organism evidence="4 5">
    <name type="scientific">Exophiala oligosperma</name>
    <dbReference type="NCBI Taxonomy" id="215243"/>
    <lineage>
        <taxon>Eukaryota</taxon>
        <taxon>Fungi</taxon>
        <taxon>Dikarya</taxon>
        <taxon>Ascomycota</taxon>
        <taxon>Pezizomycotina</taxon>
        <taxon>Eurotiomycetes</taxon>
        <taxon>Chaetothyriomycetidae</taxon>
        <taxon>Chaetothyriales</taxon>
        <taxon>Herpotrichiellaceae</taxon>
        <taxon>Exophiala</taxon>
    </lineage>
</organism>
<keyword evidence="1" id="KW-0539">Nucleus</keyword>
<dbReference type="CDD" id="cd12148">
    <property type="entry name" value="fungal_TF_MHR"/>
    <property type="match status" value="1"/>
</dbReference>
<dbReference type="PANTHER" id="PTHR31644">
    <property type="entry name" value="TRANSCRIPTIONAL ACTIVATOR ARO80-RELATED"/>
    <property type="match status" value="1"/>
</dbReference>
<evidence type="ECO:0000256" key="2">
    <source>
        <dbReference type="SAM" id="MobiDB-lite"/>
    </source>
</evidence>
<evidence type="ECO:0000256" key="1">
    <source>
        <dbReference type="ARBA" id="ARBA00023242"/>
    </source>
</evidence>
<name>A0A0D2BFK4_9EURO</name>
<dbReference type="InterPro" id="IPR007219">
    <property type="entry name" value="XnlR_reg_dom"/>
</dbReference>
<dbReference type="OrthoDB" id="5818554at2759"/>
<dbReference type="VEuPathDB" id="FungiDB:PV06_11431"/>
<dbReference type="PANTHER" id="PTHR31644:SF1">
    <property type="entry name" value="ZN(II)2CYS6 TRANSCRIPTION FACTOR (EUROFUNG)"/>
    <property type="match status" value="1"/>
</dbReference>
<dbReference type="STRING" id="215243.A0A0D2BFK4"/>
<dbReference type="RefSeq" id="XP_016256498.1">
    <property type="nucleotide sequence ID" value="XM_016413101.1"/>
</dbReference>
<feature type="domain" description="Xylanolytic transcriptional activator regulatory" evidence="3">
    <location>
        <begin position="186"/>
        <end position="436"/>
    </location>
</feature>
<dbReference type="Pfam" id="PF04082">
    <property type="entry name" value="Fungal_trans"/>
    <property type="match status" value="1"/>
</dbReference>
<sequence>MLTGESDRRSHIDHEQSCPCENCYKAGVECVPATSNRGRTRRQSRPQQAESGLESFGFPHSRVHFPASDQVDSRLSDQVDLHLSDRTFASVSPTASLGGAGERRGGTDIDGIISAGDLHGTADILNFVQSITGASTAADSPNGRLNVYSKLASPHVQAALDPVTPCSEYFLISSGQLTFPELARLLERFAEVYCPYYPIIPRKALCRENLANMANCEPVLLTAMITIAAQDIRGANDRILQSCSQYMQILLGEIMLGIRCKVDALEATLLLAEWEPQYSLLDSTARRCGGEDTAAFMHIGLALRIASFLDLEQAFPEESKKPADQITREALAYVACFLSDRQISIRTGRQFGFHGTTPAFLARLLLFADTHRRNVKCKTSNADQAKILEARLELTSIYSEVHQHLYRGQIDASRTLQDQICDPRLNEFRTAMTAWKTKWGGVDYPTQVKIQLDLSFEYLRLYANAFVFRDRAGNHDSCSIDQTASGLSSTDDFFLQSLDAAKTFLAILNNHIPPGNPFNYLPIRFLLYAVNCAVLLYKILTLKIVPQQEIVRVHVLVRATIKRLKQSSLRPSDLASHYGHLLDFLWSTERYRLNPDPDLSSTSEPFPTRRSDVDVDLENTSSFVSGDTTGVDLVYSSQHQYRQDRPDQNPDLNYDILQQLTAHDPAWENLLFGDNLAEDTTH</sequence>
<feature type="region of interest" description="Disordered" evidence="2">
    <location>
        <begin position="34"/>
        <end position="60"/>
    </location>
</feature>
<keyword evidence="5" id="KW-1185">Reference proteome</keyword>
<dbReference type="AlphaFoldDB" id="A0A0D2BFK4"/>
<evidence type="ECO:0000313" key="5">
    <source>
        <dbReference type="Proteomes" id="UP000053342"/>
    </source>
</evidence>
<dbReference type="GeneID" id="27363505"/>
<dbReference type="Proteomes" id="UP000053342">
    <property type="component" value="Unassembled WGS sequence"/>
</dbReference>
<dbReference type="InterPro" id="IPR052780">
    <property type="entry name" value="AAA_Catabolism_Regulators"/>
</dbReference>
<evidence type="ECO:0000313" key="4">
    <source>
        <dbReference type="EMBL" id="KIW36282.1"/>
    </source>
</evidence>
<dbReference type="HOGENOM" id="CLU_012590_1_0_1"/>
<dbReference type="EMBL" id="KN847363">
    <property type="protein sequence ID" value="KIW36282.1"/>
    <property type="molecule type" value="Genomic_DNA"/>
</dbReference>
<dbReference type="GO" id="GO:0008270">
    <property type="term" value="F:zinc ion binding"/>
    <property type="evidence" value="ECO:0007669"/>
    <property type="project" value="InterPro"/>
</dbReference>
<dbReference type="GO" id="GO:0000981">
    <property type="term" value="F:DNA-binding transcription factor activity, RNA polymerase II-specific"/>
    <property type="evidence" value="ECO:0007669"/>
    <property type="project" value="TreeGrafter"/>
</dbReference>
<protein>
    <recommendedName>
        <fullName evidence="3">Xylanolytic transcriptional activator regulatory domain-containing protein</fullName>
    </recommendedName>
</protein>
<gene>
    <name evidence="4" type="ORF">PV06_11431</name>
</gene>
<proteinExistence type="predicted"/>
<accession>A0A0D2BFK4</accession>
<dbReference type="GO" id="GO:0006351">
    <property type="term" value="P:DNA-templated transcription"/>
    <property type="evidence" value="ECO:0007669"/>
    <property type="project" value="InterPro"/>
</dbReference>
<dbReference type="GO" id="GO:0005634">
    <property type="term" value="C:nucleus"/>
    <property type="evidence" value="ECO:0007669"/>
    <property type="project" value="TreeGrafter"/>
</dbReference>